<dbReference type="AlphaFoldDB" id="R4YLA1"/>
<dbReference type="HOGENOM" id="CLU_1164923_0_0_6"/>
<sequence>MNEQRLKDKLALIDRMPNWGRIMKWKRSLTAEEIALTVTGLDRRKTINQLILDIAGVYEAAYVMEAKQICEALIDEIALVDPCHRNDVDERVFAHTHLIVATRVPDEEGRINPNLSTVSRESAIQWFLALGQTEKAKLLNPFIEDDSESTENPAPAPAKLQGMKVEELLKATGIMAYMLAKKSQAFNRNGFINKSQIAKAVQDMADELGIGRDGLSNLERNIPKDIETAWLQKEKKTK</sequence>
<keyword evidence="2" id="KW-1185">Reference proteome</keyword>
<protein>
    <submittedName>
        <fullName evidence="1">Uncharacterized protein</fullName>
    </submittedName>
</protein>
<reference evidence="1 2" key="1">
    <citation type="journal article" date="2013" name="Nat. Commun.">
        <title>Genome sequence and functional genomic analysis of the oil-degrading bacterium Oleispira antarctica.</title>
        <authorList>
            <person name="Kube M."/>
            <person name="Chernikova T.N."/>
            <person name="Al-Ramahi Y."/>
            <person name="Beloqui A."/>
            <person name="Lopez-Cortez N."/>
            <person name="Guazzaroni M.E."/>
            <person name="Heipieper H.J."/>
            <person name="Klages S."/>
            <person name="Kotsyurbenko O.R."/>
            <person name="Langer I."/>
            <person name="Nechitaylo T.Y."/>
            <person name="Lunsdorf H."/>
            <person name="Fernandez M."/>
            <person name="Juarez S."/>
            <person name="Ciordia S."/>
            <person name="Singer A."/>
            <person name="Kagan O."/>
            <person name="Egorova O."/>
            <person name="Petit P.A."/>
            <person name="Stogios P."/>
            <person name="Kim Y."/>
            <person name="Tchigvintsev A."/>
            <person name="Flick R."/>
            <person name="Denaro R."/>
            <person name="Genovese M."/>
            <person name="Albar J.P."/>
            <person name="Reva O.N."/>
            <person name="Martinez-Gomariz M."/>
            <person name="Tran H."/>
            <person name="Ferrer M."/>
            <person name="Savchenko A."/>
            <person name="Yakunin A.F."/>
            <person name="Yakimov M.M."/>
            <person name="Golyshina O.V."/>
            <person name="Reinhardt R."/>
            <person name="Golyshin P.N."/>
        </authorList>
    </citation>
    <scope>NUCLEOTIDE SEQUENCE [LARGE SCALE GENOMIC DNA]</scope>
</reference>
<name>R4YLA1_OLEAN</name>
<accession>R4YLA1</accession>
<gene>
    <name evidence="1" type="ORF">OLEAN_C10890</name>
</gene>
<dbReference type="EMBL" id="FO203512">
    <property type="protein sequence ID" value="CCK75265.1"/>
    <property type="molecule type" value="Genomic_DNA"/>
</dbReference>
<dbReference type="KEGG" id="oai:OLEAN_C10890"/>
<dbReference type="Proteomes" id="UP000032749">
    <property type="component" value="Chromosome"/>
</dbReference>
<dbReference type="STRING" id="698738.OLEAN_C10890"/>
<evidence type="ECO:0000313" key="1">
    <source>
        <dbReference type="EMBL" id="CCK75265.1"/>
    </source>
</evidence>
<proteinExistence type="predicted"/>
<evidence type="ECO:0000313" key="2">
    <source>
        <dbReference type="Proteomes" id="UP000032749"/>
    </source>
</evidence>
<organism evidence="1 2">
    <name type="scientific">Oleispira antarctica RB-8</name>
    <dbReference type="NCBI Taxonomy" id="698738"/>
    <lineage>
        <taxon>Bacteria</taxon>
        <taxon>Pseudomonadati</taxon>
        <taxon>Pseudomonadota</taxon>
        <taxon>Gammaproteobacteria</taxon>
        <taxon>Oceanospirillales</taxon>
        <taxon>Oceanospirillaceae</taxon>
        <taxon>Oleispira</taxon>
    </lineage>
</organism>